<feature type="domain" description="PPIase FKBP-type" evidence="11">
    <location>
        <begin position="6"/>
        <end position="94"/>
    </location>
</feature>
<keyword evidence="6" id="KW-0143">Chaperone</keyword>
<dbReference type="PANTHER" id="PTHR47861:SF3">
    <property type="entry name" value="FKBP-TYPE PEPTIDYL-PROLYL CIS-TRANS ISOMERASE SLYD"/>
    <property type="match status" value="1"/>
</dbReference>
<reference evidence="12 13" key="1">
    <citation type="submission" date="2018-07" db="EMBL/GenBank/DDBJ databases">
        <title>Halioglobus sp. genome submission.</title>
        <authorList>
            <person name="Ye M.-Q."/>
            <person name="Du Z.-J."/>
        </authorList>
    </citation>
    <scope>NUCLEOTIDE SEQUENCE [LARGE SCALE GENOMIC DNA]</scope>
    <source>
        <strain evidence="12 13">U0301</strain>
    </source>
</reference>
<keyword evidence="7 9" id="KW-0413">Isomerase</keyword>
<dbReference type="GO" id="GO:0003755">
    <property type="term" value="F:peptidyl-prolyl cis-trans isomerase activity"/>
    <property type="evidence" value="ECO:0007669"/>
    <property type="project" value="UniProtKB-UniRule"/>
</dbReference>
<dbReference type="InterPro" id="IPR046357">
    <property type="entry name" value="PPIase_dom_sf"/>
</dbReference>
<evidence type="ECO:0000256" key="10">
    <source>
        <dbReference type="RuleBase" id="RU003915"/>
    </source>
</evidence>
<evidence type="ECO:0000256" key="1">
    <source>
        <dbReference type="ARBA" id="ARBA00000971"/>
    </source>
</evidence>
<evidence type="ECO:0000256" key="4">
    <source>
        <dbReference type="ARBA" id="ARBA00022490"/>
    </source>
</evidence>
<sequence>MNIGPNSVAVFHYTLRNESGEELETSRGGEPSAYLHGANNIIPGLEQAMAGHAAGDVFSATLAPAEAYGERKPERQQRVPAKHLVFKGKLKAGMVVQLNTSEGRVPVSVIKAGRHSAHIDTNHPLAGQSLTFDVEVIDVRAATEEEIAHRHAHGPGGHQH</sequence>
<dbReference type="OrthoDB" id="9808891at2"/>
<comment type="subcellular location">
    <subcellularLocation>
        <location evidence="2">Cytoplasm</location>
    </subcellularLocation>
</comment>
<proteinExistence type="inferred from homology"/>
<comment type="caution">
    <text evidence="12">The sequence shown here is derived from an EMBL/GenBank/DDBJ whole genome shotgun (WGS) entry which is preliminary data.</text>
</comment>
<gene>
    <name evidence="12" type="ORF">DWB85_04305</name>
</gene>
<dbReference type="PROSITE" id="PS50059">
    <property type="entry name" value="FKBP_PPIASE"/>
    <property type="match status" value="1"/>
</dbReference>
<keyword evidence="4" id="KW-0963">Cytoplasm</keyword>
<keyword evidence="13" id="KW-1185">Reference proteome</keyword>
<evidence type="ECO:0000256" key="3">
    <source>
        <dbReference type="ARBA" id="ARBA00006577"/>
    </source>
</evidence>
<evidence type="ECO:0000259" key="11">
    <source>
        <dbReference type="PROSITE" id="PS50059"/>
    </source>
</evidence>
<dbReference type="GO" id="GO:0042026">
    <property type="term" value="P:protein refolding"/>
    <property type="evidence" value="ECO:0007669"/>
    <property type="project" value="UniProtKB-ARBA"/>
</dbReference>
<dbReference type="Gene3D" id="3.10.50.40">
    <property type="match status" value="1"/>
</dbReference>
<comment type="catalytic activity">
    <reaction evidence="1 9 10">
        <text>[protein]-peptidylproline (omega=180) = [protein]-peptidylproline (omega=0)</text>
        <dbReference type="Rhea" id="RHEA:16237"/>
        <dbReference type="Rhea" id="RHEA-COMP:10747"/>
        <dbReference type="Rhea" id="RHEA-COMP:10748"/>
        <dbReference type="ChEBI" id="CHEBI:83833"/>
        <dbReference type="ChEBI" id="CHEBI:83834"/>
        <dbReference type="EC" id="5.2.1.8"/>
    </reaction>
</comment>
<evidence type="ECO:0000313" key="13">
    <source>
        <dbReference type="Proteomes" id="UP000265509"/>
    </source>
</evidence>
<evidence type="ECO:0000313" key="12">
    <source>
        <dbReference type="EMBL" id="RLQ23193.1"/>
    </source>
</evidence>
<dbReference type="Pfam" id="PF00254">
    <property type="entry name" value="FKBP_C"/>
    <property type="match status" value="1"/>
</dbReference>
<dbReference type="InterPro" id="IPR001179">
    <property type="entry name" value="PPIase_FKBP_dom"/>
</dbReference>
<dbReference type="PANTHER" id="PTHR47861">
    <property type="entry name" value="FKBP-TYPE PEPTIDYL-PROLYL CIS-TRANS ISOMERASE SLYD"/>
    <property type="match status" value="1"/>
</dbReference>
<dbReference type="AlphaFoldDB" id="A0A3L7E3W2"/>
<dbReference type="SUPFAM" id="SSF54534">
    <property type="entry name" value="FKBP-like"/>
    <property type="match status" value="1"/>
</dbReference>
<organism evidence="12 13">
    <name type="scientific">Seongchinamella sediminis</name>
    <dbReference type="NCBI Taxonomy" id="2283635"/>
    <lineage>
        <taxon>Bacteria</taxon>
        <taxon>Pseudomonadati</taxon>
        <taxon>Pseudomonadota</taxon>
        <taxon>Gammaproteobacteria</taxon>
        <taxon>Cellvibrionales</taxon>
        <taxon>Halieaceae</taxon>
        <taxon>Seongchinamella</taxon>
    </lineage>
</organism>
<protein>
    <recommendedName>
        <fullName evidence="10">Peptidyl-prolyl cis-trans isomerase</fullName>
        <ecNumber evidence="10">5.2.1.8</ecNumber>
    </recommendedName>
</protein>
<accession>A0A3L7E3W2</accession>
<dbReference type="Proteomes" id="UP000265509">
    <property type="component" value="Unassembled WGS sequence"/>
</dbReference>
<evidence type="ECO:0000256" key="9">
    <source>
        <dbReference type="PROSITE-ProRule" id="PRU00277"/>
    </source>
</evidence>
<keyword evidence="5 9" id="KW-0697">Rotamase</keyword>
<dbReference type="EMBL" id="QRAN01000003">
    <property type="protein sequence ID" value="RLQ23193.1"/>
    <property type="molecule type" value="Genomic_DNA"/>
</dbReference>
<evidence type="ECO:0000256" key="2">
    <source>
        <dbReference type="ARBA" id="ARBA00004496"/>
    </source>
</evidence>
<comment type="function">
    <text evidence="8">Also involved in hydrogenase metallocenter assembly, probably by participating in the nickel insertion step. This function in hydrogenase biosynthesis requires chaperone activity and the presence of the metal-binding domain, but not PPIase activity.</text>
</comment>
<evidence type="ECO:0000256" key="7">
    <source>
        <dbReference type="ARBA" id="ARBA00023235"/>
    </source>
</evidence>
<evidence type="ECO:0000256" key="8">
    <source>
        <dbReference type="ARBA" id="ARBA00037071"/>
    </source>
</evidence>
<dbReference type="RefSeq" id="WP_117952960.1">
    <property type="nucleotide sequence ID" value="NZ_QRAN01000003.1"/>
</dbReference>
<comment type="similarity">
    <text evidence="3 10">Belongs to the FKBP-type PPIase family.</text>
</comment>
<dbReference type="GO" id="GO:0005737">
    <property type="term" value="C:cytoplasm"/>
    <property type="evidence" value="ECO:0007669"/>
    <property type="project" value="UniProtKB-SubCell"/>
</dbReference>
<dbReference type="EC" id="5.2.1.8" evidence="10"/>
<evidence type="ECO:0000256" key="6">
    <source>
        <dbReference type="ARBA" id="ARBA00023186"/>
    </source>
</evidence>
<evidence type="ECO:0000256" key="5">
    <source>
        <dbReference type="ARBA" id="ARBA00023110"/>
    </source>
</evidence>
<name>A0A3L7E3W2_9GAMM</name>